<keyword evidence="7" id="KW-0519">Myristate</keyword>
<dbReference type="Ensembl" id="ENSMGAT00000027958.1">
    <property type="protein sequence ID" value="ENSMGAP00000033074.1"/>
    <property type="gene ID" value="ENSMGAG00000001448.2"/>
</dbReference>
<dbReference type="Gene3D" id="2.30.30.40">
    <property type="entry name" value="SH3 Domains"/>
    <property type="match status" value="1"/>
</dbReference>
<evidence type="ECO:0000256" key="10">
    <source>
        <dbReference type="ARBA" id="ARBA00023288"/>
    </source>
</evidence>
<accession>A0A803YMS6</accession>
<name>A0A803YMS6_MELGA</name>
<dbReference type="OrthoDB" id="9924021at2759"/>
<reference evidence="18" key="2">
    <citation type="submission" date="2025-08" db="UniProtKB">
        <authorList>
            <consortium name="Ensembl"/>
        </authorList>
    </citation>
    <scope>IDENTIFICATION</scope>
</reference>
<evidence type="ECO:0000256" key="3">
    <source>
        <dbReference type="ARBA" id="ARBA00022443"/>
    </source>
</evidence>
<evidence type="ECO:0000256" key="7">
    <source>
        <dbReference type="ARBA" id="ARBA00022707"/>
    </source>
</evidence>
<evidence type="ECO:0000256" key="1">
    <source>
        <dbReference type="ARBA" id="ARBA00004236"/>
    </source>
</evidence>
<dbReference type="SUPFAM" id="SSF50044">
    <property type="entry name" value="SH3-domain"/>
    <property type="match status" value="1"/>
</dbReference>
<dbReference type="GO" id="GO:0005886">
    <property type="term" value="C:plasma membrane"/>
    <property type="evidence" value="ECO:0007669"/>
    <property type="project" value="UniProtKB-SubCell"/>
</dbReference>
<evidence type="ECO:0000256" key="2">
    <source>
        <dbReference type="ARBA" id="ARBA00004541"/>
    </source>
</evidence>
<evidence type="ECO:0000256" key="15">
    <source>
        <dbReference type="PROSITE-ProRule" id="PRU00191"/>
    </source>
</evidence>
<gene>
    <name evidence="18" type="primary">SLA2</name>
</gene>
<evidence type="ECO:0000256" key="12">
    <source>
        <dbReference type="ARBA" id="ARBA00057545"/>
    </source>
</evidence>
<dbReference type="PRINTS" id="PR00401">
    <property type="entry name" value="SH2DOMAIN"/>
</dbReference>
<dbReference type="AlphaFoldDB" id="A0A803YMS6"/>
<feature type="region of interest" description="Disordered" evidence="16">
    <location>
        <begin position="20"/>
        <end position="46"/>
    </location>
</feature>
<keyword evidence="3" id="KW-0728">SH3 domain</keyword>
<evidence type="ECO:0000259" key="17">
    <source>
        <dbReference type="PROSITE" id="PS50001"/>
    </source>
</evidence>
<keyword evidence="19" id="KW-1185">Reference proteome</keyword>
<evidence type="ECO:0000313" key="19">
    <source>
        <dbReference type="Proteomes" id="UP000001645"/>
    </source>
</evidence>
<dbReference type="InterPro" id="IPR036860">
    <property type="entry name" value="SH2_dom_sf"/>
</dbReference>
<dbReference type="FunFam" id="3.30.505.10:FF:000064">
    <property type="entry name" value="src-like-adapter 2 isoform X2"/>
    <property type="match status" value="1"/>
</dbReference>
<keyword evidence="10" id="KW-0449">Lipoprotein</keyword>
<comment type="function">
    <text evidence="12">Adapter protein, which negatively regulates T-cell receptor (TCR) signaling. Inhibits T-cell antigen-receptor induced activation of nuclear factor of activated T-cells. May act by linking signaling proteins such as ZAP70 with CBL, leading to a CBL dependent degradation of signaling proteins.</text>
</comment>
<comment type="subcellular location">
    <subcellularLocation>
        <location evidence="1">Cell membrane</location>
    </subcellularLocation>
    <subcellularLocation>
        <location evidence="2">Cytoplasmic vesicle</location>
    </subcellularLocation>
</comment>
<dbReference type="InParanoid" id="A0A803YMS6"/>
<keyword evidence="5" id="KW-0963">Cytoplasm</keyword>
<evidence type="ECO:0000256" key="4">
    <source>
        <dbReference type="ARBA" id="ARBA00022475"/>
    </source>
</evidence>
<protein>
    <recommendedName>
        <fullName evidence="13">Src-like-adapter 2</fullName>
    </recommendedName>
    <alternativeName>
        <fullName evidence="14">Src-like adapter protein 2</fullName>
    </alternativeName>
</protein>
<evidence type="ECO:0000256" key="5">
    <source>
        <dbReference type="ARBA" id="ARBA00022490"/>
    </source>
</evidence>
<reference evidence="18 19" key="1">
    <citation type="journal article" date="2010" name="PLoS Biol.">
        <title>Multi-platform next-generation sequencing of the domestic turkey (Meleagris gallopavo): genome assembly and analysis.</title>
        <authorList>
            <person name="Dalloul R.A."/>
            <person name="Long J.A."/>
            <person name="Zimin A.V."/>
            <person name="Aslam L."/>
            <person name="Beal K."/>
            <person name="Blomberg L.A."/>
            <person name="Bouffard P."/>
            <person name="Burt D.W."/>
            <person name="Crasta O."/>
            <person name="Crooijmans R.P."/>
            <person name="Cooper K."/>
            <person name="Coulombe R.A."/>
            <person name="De S."/>
            <person name="Delany M.E."/>
            <person name="Dodgson J.B."/>
            <person name="Dong J.J."/>
            <person name="Evans C."/>
            <person name="Frederickson K.M."/>
            <person name="Flicek P."/>
            <person name="Florea L."/>
            <person name="Folkerts O."/>
            <person name="Groenen M.A."/>
            <person name="Harkins T.T."/>
            <person name="Herrero J."/>
            <person name="Hoffmann S."/>
            <person name="Megens H.J."/>
            <person name="Jiang A."/>
            <person name="de Jong P."/>
            <person name="Kaiser P."/>
            <person name="Kim H."/>
            <person name="Kim K.W."/>
            <person name="Kim S."/>
            <person name="Langenberger D."/>
            <person name="Lee M.K."/>
            <person name="Lee T."/>
            <person name="Mane S."/>
            <person name="Marcais G."/>
            <person name="Marz M."/>
            <person name="McElroy A.P."/>
            <person name="Modise T."/>
            <person name="Nefedov M."/>
            <person name="Notredame C."/>
            <person name="Paton I.R."/>
            <person name="Payne W.S."/>
            <person name="Pertea G."/>
            <person name="Prickett D."/>
            <person name="Puiu D."/>
            <person name="Qioa D."/>
            <person name="Raineri E."/>
            <person name="Ruffier M."/>
            <person name="Salzberg S.L."/>
            <person name="Schatz M.C."/>
            <person name="Scheuring C."/>
            <person name="Schmidt C.J."/>
            <person name="Schroeder S."/>
            <person name="Searle S.M."/>
            <person name="Smith E.J."/>
            <person name="Smith J."/>
            <person name="Sonstegard T.S."/>
            <person name="Stadler P.F."/>
            <person name="Tafer H."/>
            <person name="Tu Z.J."/>
            <person name="Van Tassell C.P."/>
            <person name="Vilella A.J."/>
            <person name="Williams K.P."/>
            <person name="Yorke J.A."/>
            <person name="Zhang L."/>
            <person name="Zhang H.B."/>
            <person name="Zhang X."/>
            <person name="Zhang Y."/>
            <person name="Reed K.M."/>
        </authorList>
    </citation>
    <scope>NUCLEOTIDE SEQUENCE [LARGE SCALE GENOMIC DNA]</scope>
</reference>
<keyword evidence="8 15" id="KW-0727">SH2 domain</keyword>
<dbReference type="Proteomes" id="UP000001645">
    <property type="component" value="Chromosome 22"/>
</dbReference>
<evidence type="ECO:0000313" key="18">
    <source>
        <dbReference type="Ensembl" id="ENSMGAP00000033074.1"/>
    </source>
</evidence>
<dbReference type="InterPro" id="IPR036028">
    <property type="entry name" value="SH3-like_dom_sf"/>
</dbReference>
<dbReference type="Bgee" id="ENSMGAG00000001448">
    <property type="expression patterns" value="Expressed in thymus and 12 other cell types or tissues"/>
</dbReference>
<keyword evidence="6" id="KW-0597">Phosphoprotein</keyword>
<evidence type="ECO:0000256" key="16">
    <source>
        <dbReference type="SAM" id="MobiDB-lite"/>
    </source>
</evidence>
<evidence type="ECO:0000256" key="13">
    <source>
        <dbReference type="ARBA" id="ARBA00072368"/>
    </source>
</evidence>
<dbReference type="GO" id="GO:0031410">
    <property type="term" value="C:cytoplasmic vesicle"/>
    <property type="evidence" value="ECO:0007669"/>
    <property type="project" value="UniProtKB-SubCell"/>
</dbReference>
<dbReference type="Gene3D" id="3.30.505.10">
    <property type="entry name" value="SH2 domain"/>
    <property type="match status" value="1"/>
</dbReference>
<keyword evidence="9" id="KW-0472">Membrane</keyword>
<keyword evidence="4" id="KW-1003">Cell membrane</keyword>
<evidence type="ECO:0000256" key="6">
    <source>
        <dbReference type="ARBA" id="ARBA00022553"/>
    </source>
</evidence>
<dbReference type="FunFam" id="2.30.30.40:FF:000224">
    <property type="entry name" value="Src like adaptor 2"/>
    <property type="match status" value="1"/>
</dbReference>
<evidence type="ECO:0000256" key="8">
    <source>
        <dbReference type="ARBA" id="ARBA00022999"/>
    </source>
</evidence>
<sequence length="332" mass="36149">MRAPRCVWLLVPAPLPLPRTRPGTCRTEPRPSLPAGGIHGRGSGLRADPAVRRGMGILPSREKPLSAAPLAAVPAPSPLPTQAAPGGFQELALGEFPSGAGATAVLRMGEQLRVLSEDGEWWLVASQVSGKECLIPSSCVAKVRHRWLYEGVSREKAEELLLQPGNHSGAFLIRESQTRRGGFSLSVRRTELASWDAVTHYRIHRLENGWLYISPRLTFPSLHDLVDHYSECGEGLCCTLREPCVMEVAKAAPALVRPAVVKKPTLNWDKIDRWGQLSVGAAVPWGWALLADRPVRPTAPSCSQRLCHLWGKGRRTPPSAWAYGKPSAPTCC</sequence>
<organism evidence="18 19">
    <name type="scientific">Meleagris gallopavo</name>
    <name type="common">Wild turkey</name>
    <dbReference type="NCBI Taxonomy" id="9103"/>
    <lineage>
        <taxon>Eukaryota</taxon>
        <taxon>Metazoa</taxon>
        <taxon>Chordata</taxon>
        <taxon>Craniata</taxon>
        <taxon>Vertebrata</taxon>
        <taxon>Euteleostomi</taxon>
        <taxon>Archelosauria</taxon>
        <taxon>Archosauria</taxon>
        <taxon>Dinosauria</taxon>
        <taxon>Saurischia</taxon>
        <taxon>Theropoda</taxon>
        <taxon>Coelurosauria</taxon>
        <taxon>Aves</taxon>
        <taxon>Neognathae</taxon>
        <taxon>Galloanserae</taxon>
        <taxon>Galliformes</taxon>
        <taxon>Phasianidae</taxon>
        <taxon>Meleagridinae</taxon>
        <taxon>Meleagris</taxon>
    </lineage>
</organism>
<dbReference type="InterPro" id="IPR043539">
    <property type="entry name" value="Grb2-like"/>
</dbReference>
<keyword evidence="11" id="KW-0968">Cytoplasmic vesicle</keyword>
<dbReference type="Pfam" id="PF00017">
    <property type="entry name" value="SH2"/>
    <property type="match status" value="1"/>
</dbReference>
<dbReference type="SMART" id="SM00252">
    <property type="entry name" value="SH2"/>
    <property type="match status" value="1"/>
</dbReference>
<proteinExistence type="predicted"/>
<dbReference type="GeneTree" id="ENSGT00940000160331"/>
<evidence type="ECO:0000256" key="11">
    <source>
        <dbReference type="ARBA" id="ARBA00023329"/>
    </source>
</evidence>
<evidence type="ECO:0000256" key="9">
    <source>
        <dbReference type="ARBA" id="ARBA00023136"/>
    </source>
</evidence>
<reference evidence="18" key="3">
    <citation type="submission" date="2025-09" db="UniProtKB">
        <authorList>
            <consortium name="Ensembl"/>
        </authorList>
    </citation>
    <scope>IDENTIFICATION</scope>
</reference>
<dbReference type="SUPFAM" id="SSF55550">
    <property type="entry name" value="SH2 domain"/>
    <property type="match status" value="1"/>
</dbReference>
<feature type="domain" description="SH2" evidence="17">
    <location>
        <begin position="147"/>
        <end position="244"/>
    </location>
</feature>
<evidence type="ECO:0000256" key="14">
    <source>
        <dbReference type="ARBA" id="ARBA00079543"/>
    </source>
</evidence>
<dbReference type="PANTHER" id="PTHR46037">
    <property type="entry name" value="PROTEIN ENHANCER OF SEVENLESS 2B"/>
    <property type="match status" value="1"/>
</dbReference>
<dbReference type="GO" id="GO:0042110">
    <property type="term" value="P:T cell activation"/>
    <property type="evidence" value="ECO:0007669"/>
    <property type="project" value="UniProtKB-ARBA"/>
</dbReference>
<dbReference type="GO" id="GO:0012505">
    <property type="term" value="C:endomembrane system"/>
    <property type="evidence" value="ECO:0007669"/>
    <property type="project" value="UniProtKB-ARBA"/>
</dbReference>
<dbReference type="PROSITE" id="PS50001">
    <property type="entry name" value="SH2"/>
    <property type="match status" value="1"/>
</dbReference>
<dbReference type="InterPro" id="IPR000980">
    <property type="entry name" value="SH2"/>
</dbReference>